<feature type="domain" description="SHSP" evidence="3">
    <location>
        <begin position="23"/>
        <end position="136"/>
    </location>
</feature>
<dbReference type="Proteomes" id="UP000509623">
    <property type="component" value="Chromosome"/>
</dbReference>
<dbReference type="PANTHER" id="PTHR11527">
    <property type="entry name" value="HEAT-SHOCK PROTEIN 20 FAMILY MEMBER"/>
    <property type="match status" value="1"/>
</dbReference>
<evidence type="ECO:0000256" key="2">
    <source>
        <dbReference type="RuleBase" id="RU003616"/>
    </source>
</evidence>
<dbReference type="CDD" id="cd06471">
    <property type="entry name" value="ACD_LpsHSP_like"/>
    <property type="match status" value="1"/>
</dbReference>
<dbReference type="InterPro" id="IPR002068">
    <property type="entry name" value="A-crystallin/Hsp20_dom"/>
</dbReference>
<dbReference type="Pfam" id="PF00011">
    <property type="entry name" value="HSP20"/>
    <property type="match status" value="1"/>
</dbReference>
<sequence>MFDLIPFEQQFFRPFDDDFFGVHANSVLPCRTDIRDEGSQYVLEAELPGFRKDEIKVNVKDNCMTLTAQHKEENEQKNNEGQYVRRERRVTSMGRSFDVSDVQADKISARFENGVLTLTMPKKEAAKPLPTEITIE</sequence>
<dbReference type="EMBL" id="CP046161">
    <property type="protein sequence ID" value="QKO29687.1"/>
    <property type="molecule type" value="Genomic_DNA"/>
</dbReference>
<evidence type="ECO:0000313" key="4">
    <source>
        <dbReference type="EMBL" id="QKO29687.1"/>
    </source>
</evidence>
<dbReference type="InterPro" id="IPR031107">
    <property type="entry name" value="Small_HSP"/>
</dbReference>
<gene>
    <name evidence="4" type="ORF">GKP14_00775</name>
</gene>
<keyword evidence="5" id="KW-1185">Reference proteome</keyword>
<dbReference type="PROSITE" id="PS01031">
    <property type="entry name" value="SHSP"/>
    <property type="match status" value="1"/>
</dbReference>
<organism evidence="4 5">
    <name type="scientific">Caproicibacterium lactatifermentans</name>
    <dbReference type="NCBI Taxonomy" id="2666138"/>
    <lineage>
        <taxon>Bacteria</taxon>
        <taxon>Bacillati</taxon>
        <taxon>Bacillota</taxon>
        <taxon>Clostridia</taxon>
        <taxon>Eubacteriales</taxon>
        <taxon>Oscillospiraceae</taxon>
        <taxon>Caproicibacterium</taxon>
    </lineage>
</organism>
<comment type="similarity">
    <text evidence="1 2">Belongs to the small heat shock protein (HSP20) family.</text>
</comment>
<dbReference type="RefSeq" id="WP_174402987.1">
    <property type="nucleotide sequence ID" value="NZ_CP046161.1"/>
</dbReference>
<evidence type="ECO:0000256" key="1">
    <source>
        <dbReference type="PROSITE-ProRule" id="PRU00285"/>
    </source>
</evidence>
<name>A0ABX6PTY2_9FIRM</name>
<dbReference type="SUPFAM" id="SSF49764">
    <property type="entry name" value="HSP20-like chaperones"/>
    <property type="match status" value="1"/>
</dbReference>
<dbReference type="Gene3D" id="2.60.40.790">
    <property type="match status" value="1"/>
</dbReference>
<reference evidence="5" key="1">
    <citation type="submission" date="2019-11" db="EMBL/GenBank/DDBJ databases">
        <authorList>
            <person name="Ren C."/>
            <person name="Wang H."/>
            <person name="Xu Y."/>
        </authorList>
    </citation>
    <scope>NUCLEOTIDE SEQUENCE [LARGE SCALE GENOMIC DNA]</scope>
    <source>
        <strain evidence="5">JNU-WLY1368</strain>
    </source>
</reference>
<protein>
    <submittedName>
        <fullName evidence="4">Hsp20 family protein</fullName>
    </submittedName>
</protein>
<evidence type="ECO:0000313" key="5">
    <source>
        <dbReference type="Proteomes" id="UP000509623"/>
    </source>
</evidence>
<evidence type="ECO:0000259" key="3">
    <source>
        <dbReference type="PROSITE" id="PS01031"/>
    </source>
</evidence>
<proteinExistence type="inferred from homology"/>
<accession>A0ABX6PTY2</accession>
<dbReference type="InterPro" id="IPR008978">
    <property type="entry name" value="HSP20-like_chaperone"/>
</dbReference>